<dbReference type="PANTHER" id="PTHR33137">
    <property type="entry name" value="MEDIATOR OF RNA POLYMERASE II TRANSCRIPTION SUBUNIT 15A-RELATED"/>
    <property type="match status" value="1"/>
</dbReference>
<feature type="compositionally biased region" description="Low complexity" evidence="1">
    <location>
        <begin position="392"/>
        <end position="402"/>
    </location>
</feature>
<feature type="region of interest" description="Disordered" evidence="1">
    <location>
        <begin position="445"/>
        <end position="464"/>
    </location>
</feature>
<organism evidence="2 3">
    <name type="scientific">Rehmannia glutinosa</name>
    <name type="common">Chinese foxglove</name>
    <dbReference type="NCBI Taxonomy" id="99300"/>
    <lineage>
        <taxon>Eukaryota</taxon>
        <taxon>Viridiplantae</taxon>
        <taxon>Streptophyta</taxon>
        <taxon>Embryophyta</taxon>
        <taxon>Tracheophyta</taxon>
        <taxon>Spermatophyta</taxon>
        <taxon>Magnoliopsida</taxon>
        <taxon>eudicotyledons</taxon>
        <taxon>Gunneridae</taxon>
        <taxon>Pentapetalae</taxon>
        <taxon>asterids</taxon>
        <taxon>lamiids</taxon>
        <taxon>Lamiales</taxon>
        <taxon>Orobanchaceae</taxon>
        <taxon>Rehmannieae</taxon>
        <taxon>Rehmannia</taxon>
    </lineage>
</organism>
<comment type="caution">
    <text evidence="2">The sequence shown here is derived from an EMBL/GenBank/DDBJ whole genome shotgun (WGS) entry which is preliminary data.</text>
</comment>
<name>A0ABR0UQK0_REHGL</name>
<feature type="compositionally biased region" description="Polar residues" evidence="1">
    <location>
        <begin position="351"/>
        <end position="362"/>
    </location>
</feature>
<evidence type="ECO:0000256" key="1">
    <source>
        <dbReference type="SAM" id="MobiDB-lite"/>
    </source>
</evidence>
<accession>A0ABR0UQK0</accession>
<keyword evidence="3" id="KW-1185">Reference proteome</keyword>
<proteinExistence type="predicted"/>
<reference evidence="2 3" key="1">
    <citation type="journal article" date="2021" name="Comput. Struct. Biotechnol. J.">
        <title>De novo genome assembly of the potent medicinal plant Rehmannia glutinosa using nanopore technology.</title>
        <authorList>
            <person name="Ma L."/>
            <person name="Dong C."/>
            <person name="Song C."/>
            <person name="Wang X."/>
            <person name="Zheng X."/>
            <person name="Niu Y."/>
            <person name="Chen S."/>
            <person name="Feng W."/>
        </authorList>
    </citation>
    <scope>NUCLEOTIDE SEQUENCE [LARGE SCALE GENOMIC DNA]</scope>
    <source>
        <strain evidence="2">DH-2019</strain>
    </source>
</reference>
<dbReference type="Proteomes" id="UP001318860">
    <property type="component" value="Unassembled WGS sequence"/>
</dbReference>
<evidence type="ECO:0000313" key="3">
    <source>
        <dbReference type="Proteomes" id="UP001318860"/>
    </source>
</evidence>
<evidence type="ECO:0000313" key="2">
    <source>
        <dbReference type="EMBL" id="KAK6124939.1"/>
    </source>
</evidence>
<protein>
    <submittedName>
        <fullName evidence="2">Uncharacterized protein</fullName>
    </submittedName>
</protein>
<dbReference type="InterPro" id="IPR044661">
    <property type="entry name" value="MED15a/b/c-like"/>
</dbReference>
<feature type="region of interest" description="Disordered" evidence="1">
    <location>
        <begin position="351"/>
        <end position="434"/>
    </location>
</feature>
<feature type="compositionally biased region" description="Basic residues" evidence="1">
    <location>
        <begin position="367"/>
        <end position="381"/>
    </location>
</feature>
<sequence length="595" mass="66713">MAGSSVPTLFEQFSQNQTSSNMASNLHQHHQLLQNQLLDQQRPNTYQSPMQSNSYPSNFRQQRPVQISPGCHSTPALVAKHQEKFNVVQQMNDQMALMQKSLERQSGLLLPEQRGHPELLHMSTFHQAQNVTLVDQLKPGNPSQTMRLGNLQALSESTPQPELTNSIDWVDQAYHKILQMKEMFLSEILTLYKRTQEMRNSANSAETVSRCEKIRISIERIFTFLHMSRSDILCWTKEKLFQTMNDVAKYVSQAKASNALALMKQNQQVCSENVYSQFNNSTQPISHSIMKSNRKDFQTGFDQRALRMLLHPTSQHKNNNNNPAVISSNDIFNQSDCSATVSFKAQSSVTVSPPLQNMQQNHEAAMKRQKRKEGTKLRRFVRSNQISPCDISPQSSQQPNSQLQIKDLSSKFSKSATSSSASPSPLTPSSKAADCAKSPLCLEEETSRFPKDSDAPPLQDKSQNLIVTGTQLGIMNSGENTESKQLSRGEGDPVKCLVDVVKSMSSRGLNSAIQDINAVTNLSDRIAANFLHDESTKVVLQDLADDISNFTRRKSTTKDQLETTTSNEMKTDQMEFCASGEVGRLKKEVFLMANT</sequence>
<gene>
    <name evidence="2" type="ORF">DH2020_041321</name>
</gene>
<dbReference type="EMBL" id="JABTTQ020002281">
    <property type="protein sequence ID" value="KAK6124939.1"/>
    <property type="molecule type" value="Genomic_DNA"/>
</dbReference>
<feature type="compositionally biased region" description="Basic and acidic residues" evidence="1">
    <location>
        <begin position="445"/>
        <end position="454"/>
    </location>
</feature>
<feature type="compositionally biased region" description="Low complexity" evidence="1">
    <location>
        <begin position="410"/>
        <end position="433"/>
    </location>
</feature>
<feature type="region of interest" description="Disordered" evidence="1">
    <location>
        <begin position="44"/>
        <end position="63"/>
    </location>
</feature>
<dbReference type="PANTHER" id="PTHR33137:SF4">
    <property type="entry name" value="MEDIATOR OF RNA POLYMERASE II TRANSCRIPTION SUBUNIT 15A-RELATED"/>
    <property type="match status" value="1"/>
</dbReference>